<dbReference type="PANTHER" id="PTHR30399:SF1">
    <property type="entry name" value="UTP PYROPHOSPHATASE"/>
    <property type="match status" value="1"/>
</dbReference>
<name>A0A1G5AB56_9PAST</name>
<sequence length="241" mass="28417">MNKTILSIPYGEQRLQVRLIECPQSKRLRLTVQPNGEIIAYAPQQAVRNELVFAISQQTGWISQQLAELSQLPKLPSRKYVSGESYRYLGRQYVLKVYNEPNQANHIRLWRGQIEVQLKDKSPEKVQKSLNQWYCQKAKQIFQQRLESLLEKTLWVTDKPNIRLRTMKTRWGSCSVKGALWLNPMLVKAPKECIDYVILHELCHLAEHNHSERFYRLMGQVMPNWREMKIKLDMQTVLLLS</sequence>
<dbReference type="Proteomes" id="UP000199588">
    <property type="component" value="Unassembled WGS sequence"/>
</dbReference>
<dbReference type="PANTHER" id="PTHR30399">
    <property type="entry name" value="UNCHARACTERIZED PROTEIN YGJP"/>
    <property type="match status" value="1"/>
</dbReference>
<dbReference type="Gene3D" id="3.30.2010.10">
    <property type="entry name" value="Metalloproteases ('zincins'), catalytic domain"/>
    <property type="match status" value="1"/>
</dbReference>
<gene>
    <name evidence="2" type="ORF">SAMN02910354_00085</name>
</gene>
<proteinExistence type="predicted"/>
<dbReference type="EMBL" id="FMUQ01000002">
    <property type="protein sequence ID" value="SCX75071.1"/>
    <property type="molecule type" value="Genomic_DNA"/>
</dbReference>
<dbReference type="InterPro" id="IPR002725">
    <property type="entry name" value="YgjP-like_metallopeptidase"/>
</dbReference>
<dbReference type="InterPro" id="IPR053136">
    <property type="entry name" value="UTP_pyrophosphatase-like"/>
</dbReference>
<reference evidence="2 3" key="1">
    <citation type="submission" date="2016-10" db="EMBL/GenBank/DDBJ databases">
        <authorList>
            <person name="Varghese N."/>
            <person name="Submissions S."/>
        </authorList>
    </citation>
    <scope>NUCLEOTIDE SEQUENCE [LARGE SCALE GENOMIC DNA]</scope>
    <source>
        <strain evidence="2 3">DSM 22022</strain>
    </source>
</reference>
<comment type="caution">
    <text evidence="2">The sequence shown here is derived from an EMBL/GenBank/DDBJ whole genome shotgun (WGS) entry which is preliminary data.</text>
</comment>
<feature type="domain" description="YgjP-like metallopeptidase" evidence="1">
    <location>
        <begin position="26"/>
        <end position="233"/>
    </location>
</feature>
<dbReference type="RefSeq" id="WP_090653611.1">
    <property type="nucleotide sequence ID" value="NZ_CP015031.1"/>
</dbReference>
<dbReference type="CDD" id="cd07344">
    <property type="entry name" value="M48_yhfN_like"/>
    <property type="match status" value="1"/>
</dbReference>
<accession>A0A1G5AB56</accession>
<protein>
    <recommendedName>
        <fullName evidence="1">YgjP-like metallopeptidase domain-containing protein</fullName>
    </recommendedName>
</protein>
<evidence type="ECO:0000313" key="2">
    <source>
        <dbReference type="EMBL" id="SCX75071.1"/>
    </source>
</evidence>
<dbReference type="Pfam" id="PF01863">
    <property type="entry name" value="YgjP-like"/>
    <property type="match status" value="1"/>
</dbReference>
<evidence type="ECO:0000259" key="1">
    <source>
        <dbReference type="Pfam" id="PF01863"/>
    </source>
</evidence>
<keyword evidence="3" id="KW-1185">Reference proteome</keyword>
<evidence type="ECO:0000313" key="3">
    <source>
        <dbReference type="Proteomes" id="UP000199588"/>
    </source>
</evidence>
<organism evidence="2 3">
    <name type="scientific">Basfia succiniciproducens</name>
    <dbReference type="NCBI Taxonomy" id="653940"/>
    <lineage>
        <taxon>Bacteria</taxon>
        <taxon>Pseudomonadati</taxon>
        <taxon>Pseudomonadota</taxon>
        <taxon>Gammaproteobacteria</taxon>
        <taxon>Pasteurellales</taxon>
        <taxon>Pasteurellaceae</taxon>
        <taxon>Basfia</taxon>
    </lineage>
</organism>